<dbReference type="GO" id="GO:0005634">
    <property type="term" value="C:nucleus"/>
    <property type="evidence" value="ECO:0007669"/>
    <property type="project" value="TreeGrafter"/>
</dbReference>
<evidence type="ECO:0000256" key="5">
    <source>
        <dbReference type="SAM" id="MobiDB-lite"/>
    </source>
</evidence>
<dbReference type="EC" id="2.7.-.-" evidence="4"/>
<evidence type="ECO:0000256" key="3">
    <source>
        <dbReference type="ARBA" id="ARBA00022777"/>
    </source>
</evidence>
<evidence type="ECO:0000256" key="1">
    <source>
        <dbReference type="ARBA" id="ARBA00007374"/>
    </source>
</evidence>
<accession>A0A6M2DD37</accession>
<dbReference type="PANTHER" id="PTHR12400:SF21">
    <property type="entry name" value="KINASE"/>
    <property type="match status" value="1"/>
</dbReference>
<organism evidence="6">
    <name type="scientific">Xenopsylla cheopis</name>
    <name type="common">Oriental rat flea</name>
    <name type="synonym">Pulex cheopis</name>
    <dbReference type="NCBI Taxonomy" id="163159"/>
    <lineage>
        <taxon>Eukaryota</taxon>
        <taxon>Metazoa</taxon>
        <taxon>Ecdysozoa</taxon>
        <taxon>Arthropoda</taxon>
        <taxon>Hexapoda</taxon>
        <taxon>Insecta</taxon>
        <taxon>Pterygota</taxon>
        <taxon>Neoptera</taxon>
        <taxon>Endopterygota</taxon>
        <taxon>Siphonaptera</taxon>
        <taxon>Pulicidae</taxon>
        <taxon>Xenopsyllinae</taxon>
        <taxon>Xenopsylla</taxon>
    </lineage>
</organism>
<feature type="region of interest" description="Disordered" evidence="5">
    <location>
        <begin position="91"/>
        <end position="113"/>
    </location>
</feature>
<dbReference type="InterPro" id="IPR005522">
    <property type="entry name" value="IPK"/>
</dbReference>
<reference evidence="6" key="1">
    <citation type="submission" date="2020-03" db="EMBL/GenBank/DDBJ databases">
        <title>Transcriptomic Profiling of the Digestive Tract of the Rat Flea, Xenopsylla cheopis, Following Blood Feeding and Infection with Yersinia pestis.</title>
        <authorList>
            <person name="Bland D.M."/>
            <person name="Martens C.A."/>
            <person name="Virtaneva K."/>
            <person name="Kanakabandi K."/>
            <person name="Long D."/>
            <person name="Rosenke R."/>
            <person name="Saturday G.A."/>
            <person name="Hoyt F.H."/>
            <person name="Bruno D.P."/>
            <person name="Ribeiro J.M.C."/>
            <person name="Hinnebusch J."/>
        </authorList>
    </citation>
    <scope>NUCLEOTIDE SEQUENCE</scope>
</reference>
<proteinExistence type="inferred from homology"/>
<dbReference type="SUPFAM" id="SSF56104">
    <property type="entry name" value="SAICAR synthase-like"/>
    <property type="match status" value="1"/>
</dbReference>
<dbReference type="Pfam" id="PF03770">
    <property type="entry name" value="IPK"/>
    <property type="match status" value="1"/>
</dbReference>
<evidence type="ECO:0000256" key="2">
    <source>
        <dbReference type="ARBA" id="ARBA00022679"/>
    </source>
</evidence>
<keyword evidence="3 4" id="KW-0418">Kinase</keyword>
<evidence type="ECO:0000313" key="6">
    <source>
        <dbReference type="EMBL" id="NOV44069.1"/>
    </source>
</evidence>
<dbReference type="GO" id="GO:0005737">
    <property type="term" value="C:cytoplasm"/>
    <property type="evidence" value="ECO:0007669"/>
    <property type="project" value="TreeGrafter"/>
</dbReference>
<comment type="similarity">
    <text evidence="1 4">Belongs to the inositol phosphokinase (IPK) family.</text>
</comment>
<dbReference type="AlphaFoldDB" id="A0A6M2DD37"/>
<keyword evidence="2 4" id="KW-0808">Transferase</keyword>
<dbReference type="Gene3D" id="3.30.470.160">
    <property type="entry name" value="Inositol polyphosphate kinase"/>
    <property type="match status" value="1"/>
</dbReference>
<evidence type="ECO:0000256" key="4">
    <source>
        <dbReference type="RuleBase" id="RU363090"/>
    </source>
</evidence>
<dbReference type="GO" id="GO:0000828">
    <property type="term" value="F:inositol hexakisphosphate kinase activity"/>
    <property type="evidence" value="ECO:0007669"/>
    <property type="project" value="TreeGrafter"/>
</dbReference>
<dbReference type="GO" id="GO:0046854">
    <property type="term" value="P:phosphatidylinositol phosphate biosynthetic process"/>
    <property type="evidence" value="ECO:0007669"/>
    <property type="project" value="TreeGrafter"/>
</dbReference>
<dbReference type="EMBL" id="GIIL01000343">
    <property type="protein sequence ID" value="NOV44069.1"/>
    <property type="molecule type" value="Transcribed_RNA"/>
</dbReference>
<name>A0A6M2DD37_XENCH</name>
<sequence length="669" mass="74687">MGDLRRDANKVYYSTEEGPYQPTPAVQITATVTTNAKLVDRNQTVPEIISTAGSAARLLQKSKQDAGSHVSVNFPRLDFRLDFELDADDESGGPINRSCQSRDHDTIGENGPDDDEVALLPLSNQVGGHTRLLLLNQNTVIKPLNIRELDFYQNIPGDIKPFVPKYKGVMQASGTNGAKLDKRYSPSFREMDASMRKSSTGSGKRKRDDILRMKVHRNGNASEVLKSISQLDNSNKQYFLMLENITSSYRQPCILDLKMGTRQHGDDASAEKRSKQMAKCAASTSAALGVRLCGMQVYHADLDHYVKRDKYWGRELNEEGLKAALRTFFYNGFRLRTDIINRVLKRLVLLRKAIERQSSFRFYSCSLLVVYEGHSDVSSLLLRNNDYLSASSMQDDCCFESTSGSYDGPNGPRVCCYDADASNSSADLNLSSSHDELSQDSHRSFRKVLLSKMEYYDESLCADSHSRGYADAVARGTKDADDSSSFYPINEETVFPESHSPEVSGTSPMSIDSWTVYSGNSSDDMCLVRTDMHSSDDTNSDFEHTDVCLKRHRMELPFTNGSVEHVDSMKTKKKQRSKDMKGSQKTMSKPITLNVQNGMKRKNLRKTASSSTSNGEKVDVRVIDFAHTTFVNKNGTTSANSTVHHGPDCGFLTGVDSLRRLLQEILDED</sequence>
<dbReference type="PANTHER" id="PTHR12400">
    <property type="entry name" value="INOSITOL POLYPHOSPHATE KINASE"/>
    <property type="match status" value="1"/>
</dbReference>
<dbReference type="InterPro" id="IPR038286">
    <property type="entry name" value="IPK_sf"/>
</dbReference>
<protein>
    <recommendedName>
        <fullName evidence="4">Kinase</fullName>
        <ecNumber evidence="4">2.7.-.-</ecNumber>
    </recommendedName>
</protein>
<feature type="region of interest" description="Disordered" evidence="5">
    <location>
        <begin position="565"/>
        <end position="587"/>
    </location>
</feature>
<dbReference type="GO" id="GO:0032958">
    <property type="term" value="P:inositol phosphate biosynthetic process"/>
    <property type="evidence" value="ECO:0007669"/>
    <property type="project" value="InterPro"/>
</dbReference>